<evidence type="ECO:0000313" key="1">
    <source>
        <dbReference type="EMBL" id="CCA19867.1"/>
    </source>
</evidence>
<dbReference type="AlphaFoldDB" id="F0WF85"/>
<proteinExistence type="predicted"/>
<sequence length="125" mass="13670">MRHGFSLESSPVFSDRDVNLVSAADNIKISIMFCIRHIIGNMRSDKSVRLSVAQERFVLEANAATSSSDFDSAMSGLTSANPAAGAYLNSIPHHEWALYAHYATTPLYGWRTSLFVGSEQAKSLT</sequence>
<organism evidence="1">
    <name type="scientific">Albugo laibachii Nc14</name>
    <dbReference type="NCBI Taxonomy" id="890382"/>
    <lineage>
        <taxon>Eukaryota</taxon>
        <taxon>Sar</taxon>
        <taxon>Stramenopiles</taxon>
        <taxon>Oomycota</taxon>
        <taxon>Peronosporomycetes</taxon>
        <taxon>Albuginales</taxon>
        <taxon>Albuginaceae</taxon>
        <taxon>Albugo</taxon>
    </lineage>
</organism>
<reference evidence="1" key="1">
    <citation type="journal article" date="2011" name="PLoS Biol.">
        <title>Gene gain and loss during evolution of obligate parasitism in the white rust pathogen of Arabidopsis thaliana.</title>
        <authorList>
            <person name="Kemen E."/>
            <person name="Gardiner A."/>
            <person name="Schultz-Larsen T."/>
            <person name="Kemen A.C."/>
            <person name="Balmuth A.L."/>
            <person name="Robert-Seilaniantz A."/>
            <person name="Bailey K."/>
            <person name="Holub E."/>
            <person name="Studholme D.J."/>
            <person name="Maclean D."/>
            <person name="Jones J.D."/>
        </authorList>
    </citation>
    <scope>NUCLEOTIDE SEQUENCE</scope>
</reference>
<name>F0WF85_9STRA</name>
<dbReference type="EMBL" id="FR824125">
    <property type="protein sequence ID" value="CCA19867.1"/>
    <property type="molecule type" value="Genomic_DNA"/>
</dbReference>
<gene>
    <name evidence="1" type="primary">AlNc14C80G5277</name>
    <name evidence="1" type="ORF">ALNC14_060100</name>
</gene>
<accession>F0WF85</accession>
<reference evidence="1" key="2">
    <citation type="submission" date="2011-02" db="EMBL/GenBank/DDBJ databases">
        <authorList>
            <person name="MacLean D."/>
        </authorList>
    </citation>
    <scope>NUCLEOTIDE SEQUENCE</scope>
</reference>
<protein>
    <submittedName>
        <fullName evidence="1">AlNc14C80G5277 protein</fullName>
    </submittedName>
</protein>
<dbReference type="HOGENOM" id="CLU_1996813_0_0_1"/>